<evidence type="ECO:0000256" key="2">
    <source>
        <dbReference type="ARBA" id="ARBA00011245"/>
    </source>
</evidence>
<dbReference type="EMBL" id="BAABIQ010000003">
    <property type="protein sequence ID" value="GAA4781342.1"/>
    <property type="molecule type" value="Genomic_DNA"/>
</dbReference>
<comment type="caution">
    <text evidence="7">The sequence shown here is derived from an EMBL/GenBank/DDBJ whole genome shotgun (WGS) entry which is preliminary data.</text>
</comment>
<evidence type="ECO:0000313" key="7">
    <source>
        <dbReference type="EMBL" id="GAA4781342.1"/>
    </source>
</evidence>
<accession>A0ABP9AIB7</accession>
<dbReference type="InterPro" id="IPR041371">
    <property type="entry name" value="GH92_N"/>
</dbReference>
<dbReference type="RefSeq" id="WP_345230217.1">
    <property type="nucleotide sequence ID" value="NZ_BAABIQ010000003.1"/>
</dbReference>
<dbReference type="InterPro" id="IPR050883">
    <property type="entry name" value="PNGase"/>
</dbReference>
<name>A0ABP9AIB7_9SPHI</name>
<evidence type="ECO:0000256" key="3">
    <source>
        <dbReference type="ARBA" id="ARBA00022837"/>
    </source>
</evidence>
<gene>
    <name evidence="7" type="ORF">GCM10023231_06020</name>
</gene>
<keyword evidence="8" id="KW-1185">Reference proteome</keyword>
<dbReference type="Pfam" id="PF17678">
    <property type="entry name" value="Glyco_hydro_92N"/>
    <property type="match status" value="1"/>
</dbReference>
<protein>
    <submittedName>
        <fullName evidence="7">GH92 family glycosyl hydrolase</fullName>
    </submittedName>
</protein>
<feature type="signal peptide" evidence="4">
    <location>
        <begin position="1"/>
        <end position="25"/>
    </location>
</feature>
<sequence length="756" mass="84818">MFNRNKKISLIACSALLSLSIGASAQEKKLIDYVDPFIGTGGHGHTFPGATVPFGMVQLSPDNGTAGWDWCSGYHYSDNHIVGFSHTHLSGTGIGDWLDISVMPMLQPVQGEPGDLRATFSHDHEQASPGYYRVQLDNQIGVELTATERVGLHRYQFPARSIPVIRLDLAFNLNWDAPTETYVKVLDDSTLIGYRYSTGWAQVQRVYFALRTSVSFKEAILSGYGIQSAQIKAAKTEEKGKGVSSQLVFNEQQKNVALKVALSMTDEQHALQALQEIPDWDFDRVKREAEDKWERELQKVQLSSTDSKLNRVFYTALYHTCIAPTLFSDADGTYKNAKGEVHKMVGNNQRYTAYSLWDTFRALNPLFTLTQPEKYTAIVNSLLAFYDENGLLPVWDLSTWETNTMTGYHAIPVLADAILKKIPGIDVEKAYQAMLASAYQKGRGVPYYIQYGYMPQDKMGHSASVTLEYGYDDWCIAQVAKQLGKTADYETFSKRAQAYQHIFDAQTGFMRAKNSDGRFATPFDPYLSEHDEVKAQYVEGNAWQHSFFVPHDVRGLAKLYGSHTKLSEKLDSLFAVSSHLTGGNTSPDVSGMIGQYAHGNEPSHHIAYMYDFIGEPWKTQQRVRQIVDSMYHDQPDGYAGNEDCGQMSAWAVWSIAGLYPANPASGEYVIGSPVADEVVFKLGNGKALRCKTVNNSKENIYVQEVKFNGKKYDKTYFKHTDILKGGEIEFIMGNKPNKKWGKKKESWPQSAIDTER</sequence>
<dbReference type="InterPro" id="IPR008928">
    <property type="entry name" value="6-hairpin_glycosidase_sf"/>
</dbReference>
<keyword evidence="3" id="KW-0106">Calcium</keyword>
<dbReference type="Gene3D" id="3.30.2080.10">
    <property type="entry name" value="GH92 mannosidase domain"/>
    <property type="match status" value="1"/>
</dbReference>
<feature type="domain" description="Glycosyl hydrolase family 92" evidence="5">
    <location>
        <begin position="273"/>
        <end position="734"/>
    </location>
</feature>
<comment type="cofactor">
    <cofactor evidence="1">
        <name>Ca(2+)</name>
        <dbReference type="ChEBI" id="CHEBI:29108"/>
    </cofactor>
</comment>
<dbReference type="GO" id="GO:0016787">
    <property type="term" value="F:hydrolase activity"/>
    <property type="evidence" value="ECO:0007669"/>
    <property type="project" value="UniProtKB-KW"/>
</dbReference>
<evidence type="ECO:0000256" key="1">
    <source>
        <dbReference type="ARBA" id="ARBA00001913"/>
    </source>
</evidence>
<keyword evidence="4" id="KW-0732">Signal</keyword>
<dbReference type="InterPro" id="IPR014718">
    <property type="entry name" value="GH-type_carb-bd"/>
</dbReference>
<dbReference type="NCBIfam" id="TIGR01180">
    <property type="entry name" value="aman2_put"/>
    <property type="match status" value="1"/>
</dbReference>
<dbReference type="PANTHER" id="PTHR12143">
    <property type="entry name" value="PEPTIDE N-GLYCANASE PNGASE -RELATED"/>
    <property type="match status" value="1"/>
</dbReference>
<dbReference type="InterPro" id="IPR005887">
    <property type="entry name" value="GH92_a_mannosidase_put"/>
</dbReference>
<dbReference type="Gene3D" id="2.70.98.10">
    <property type="match status" value="1"/>
</dbReference>
<feature type="chain" id="PRO_5047005676" evidence="4">
    <location>
        <begin position="26"/>
        <end position="756"/>
    </location>
</feature>
<reference evidence="8" key="1">
    <citation type="journal article" date="2019" name="Int. J. Syst. Evol. Microbiol.">
        <title>The Global Catalogue of Microorganisms (GCM) 10K type strain sequencing project: providing services to taxonomists for standard genome sequencing and annotation.</title>
        <authorList>
            <consortium name="The Broad Institute Genomics Platform"/>
            <consortium name="The Broad Institute Genome Sequencing Center for Infectious Disease"/>
            <person name="Wu L."/>
            <person name="Ma J."/>
        </authorList>
    </citation>
    <scope>NUCLEOTIDE SEQUENCE [LARGE SCALE GENOMIC DNA]</scope>
    <source>
        <strain evidence="8">JCM 18200</strain>
    </source>
</reference>
<dbReference type="Proteomes" id="UP001501411">
    <property type="component" value="Unassembled WGS sequence"/>
</dbReference>
<evidence type="ECO:0000313" key="8">
    <source>
        <dbReference type="Proteomes" id="UP001501411"/>
    </source>
</evidence>
<comment type="subunit">
    <text evidence="2">Monomer.</text>
</comment>
<dbReference type="InterPro" id="IPR012939">
    <property type="entry name" value="Glyco_hydro_92"/>
</dbReference>
<feature type="domain" description="Glycosyl hydrolase family 92 N-terminal" evidence="6">
    <location>
        <begin position="33"/>
        <end position="263"/>
    </location>
</feature>
<evidence type="ECO:0000259" key="5">
    <source>
        <dbReference type="Pfam" id="PF07971"/>
    </source>
</evidence>
<organism evidence="7 8">
    <name type="scientific">Olivibacter ginsenosidimutans</name>
    <dbReference type="NCBI Taxonomy" id="1176537"/>
    <lineage>
        <taxon>Bacteria</taxon>
        <taxon>Pseudomonadati</taxon>
        <taxon>Bacteroidota</taxon>
        <taxon>Sphingobacteriia</taxon>
        <taxon>Sphingobacteriales</taxon>
        <taxon>Sphingobacteriaceae</taxon>
        <taxon>Olivibacter</taxon>
    </lineage>
</organism>
<dbReference type="SUPFAM" id="SSF48208">
    <property type="entry name" value="Six-hairpin glycosidases"/>
    <property type="match status" value="1"/>
</dbReference>
<evidence type="ECO:0000259" key="6">
    <source>
        <dbReference type="Pfam" id="PF17678"/>
    </source>
</evidence>
<dbReference type="PANTHER" id="PTHR12143:SF39">
    <property type="entry name" value="SECRETED PROTEIN"/>
    <property type="match status" value="1"/>
</dbReference>
<dbReference type="Pfam" id="PF07971">
    <property type="entry name" value="Glyco_hydro_92"/>
    <property type="match status" value="1"/>
</dbReference>
<keyword evidence="7" id="KW-0378">Hydrolase</keyword>
<dbReference type="Gene3D" id="1.20.1610.10">
    <property type="entry name" value="alpha-1,2-mannosidases domains"/>
    <property type="match status" value="1"/>
</dbReference>
<proteinExistence type="predicted"/>
<evidence type="ECO:0000256" key="4">
    <source>
        <dbReference type="SAM" id="SignalP"/>
    </source>
</evidence>
<dbReference type="Gene3D" id="1.20.1050.60">
    <property type="entry name" value="alpha-1,2-mannosidase"/>
    <property type="match status" value="1"/>
</dbReference>